<dbReference type="EMBL" id="DYXG01000057">
    <property type="protein sequence ID" value="HJE97141.1"/>
    <property type="molecule type" value="Genomic_DNA"/>
</dbReference>
<comment type="caution">
    <text evidence="3">The sequence shown here is derived from an EMBL/GenBank/DDBJ whole genome shotgun (WGS) entry which is preliminary data.</text>
</comment>
<feature type="transmembrane region" description="Helical" evidence="1">
    <location>
        <begin position="71"/>
        <end position="89"/>
    </location>
</feature>
<dbReference type="PANTHER" id="PTHR36834">
    <property type="entry name" value="MEMBRANE PROTEIN-RELATED"/>
    <property type="match status" value="1"/>
</dbReference>
<evidence type="ECO:0000256" key="1">
    <source>
        <dbReference type="SAM" id="Phobius"/>
    </source>
</evidence>
<keyword evidence="1" id="KW-1133">Transmembrane helix</keyword>
<feature type="transmembrane region" description="Helical" evidence="1">
    <location>
        <begin position="96"/>
        <end position="116"/>
    </location>
</feature>
<accession>A0A921F882</accession>
<organism evidence="3 4">
    <name type="scientific">Ligilactobacillus acidipiscis</name>
    <dbReference type="NCBI Taxonomy" id="89059"/>
    <lineage>
        <taxon>Bacteria</taxon>
        <taxon>Bacillati</taxon>
        <taxon>Bacillota</taxon>
        <taxon>Bacilli</taxon>
        <taxon>Lactobacillales</taxon>
        <taxon>Lactobacillaceae</taxon>
        <taxon>Ligilactobacillus</taxon>
    </lineage>
</organism>
<dbReference type="AlphaFoldDB" id="A0A921F882"/>
<dbReference type="Pfam" id="PF04892">
    <property type="entry name" value="VanZ"/>
    <property type="match status" value="1"/>
</dbReference>
<reference evidence="3" key="1">
    <citation type="journal article" date="2021" name="PeerJ">
        <title>Extensive microbial diversity within the chicken gut microbiome revealed by metagenomics and culture.</title>
        <authorList>
            <person name="Gilroy R."/>
            <person name="Ravi A."/>
            <person name="Getino M."/>
            <person name="Pursley I."/>
            <person name="Horton D.L."/>
            <person name="Alikhan N.F."/>
            <person name="Baker D."/>
            <person name="Gharbi K."/>
            <person name="Hall N."/>
            <person name="Watson M."/>
            <person name="Adriaenssens E.M."/>
            <person name="Foster-Nyarko E."/>
            <person name="Jarju S."/>
            <person name="Secka A."/>
            <person name="Antonio M."/>
            <person name="Oren A."/>
            <person name="Chaudhuri R.R."/>
            <person name="La Ragione R."/>
            <person name="Hildebrand F."/>
            <person name="Pallen M.J."/>
        </authorList>
    </citation>
    <scope>NUCLEOTIDE SEQUENCE</scope>
    <source>
        <strain evidence="3">CHK174-6876</strain>
    </source>
</reference>
<feature type="domain" description="VanZ-like" evidence="2">
    <location>
        <begin position="21"/>
        <end position="146"/>
    </location>
</feature>
<feature type="transmembrane region" description="Helical" evidence="1">
    <location>
        <begin position="12"/>
        <end position="36"/>
    </location>
</feature>
<evidence type="ECO:0000313" key="3">
    <source>
        <dbReference type="EMBL" id="HJE97141.1"/>
    </source>
</evidence>
<evidence type="ECO:0000259" key="2">
    <source>
        <dbReference type="Pfam" id="PF04892"/>
    </source>
</evidence>
<keyword evidence="1" id="KW-0472">Membrane</keyword>
<dbReference type="PANTHER" id="PTHR36834:SF1">
    <property type="entry name" value="INTEGRAL MEMBRANE PROTEIN"/>
    <property type="match status" value="1"/>
</dbReference>
<feature type="transmembrane region" description="Helical" evidence="1">
    <location>
        <begin position="131"/>
        <end position="152"/>
    </location>
</feature>
<evidence type="ECO:0000313" key="4">
    <source>
        <dbReference type="Proteomes" id="UP000707535"/>
    </source>
</evidence>
<proteinExistence type="predicted"/>
<dbReference type="InterPro" id="IPR053150">
    <property type="entry name" value="Teicoplanin_resist-assoc"/>
</dbReference>
<dbReference type="Proteomes" id="UP000707535">
    <property type="component" value="Unassembled WGS sequence"/>
</dbReference>
<reference evidence="3" key="2">
    <citation type="submission" date="2021-09" db="EMBL/GenBank/DDBJ databases">
        <authorList>
            <person name="Gilroy R."/>
        </authorList>
    </citation>
    <scope>NUCLEOTIDE SEQUENCE</scope>
    <source>
        <strain evidence="3">CHK174-6876</strain>
    </source>
</reference>
<dbReference type="InterPro" id="IPR006976">
    <property type="entry name" value="VanZ-like"/>
</dbReference>
<name>A0A921F882_9LACO</name>
<sequence length="165" mass="18890">MLSTFELKYNKSVTFFVLLLFTIYIGSVGLLCFYPFTADLNRQTNNWETFRLIGKAPVITTPFIELNDFSFYLNILMTVPFGMFMITLFKKYTNFFSLAVISLAVGSFIESTQFLLDNLNLMTRFVDINDVIANAVGVLLGYFLALGGFRLLQKVRLLHQNQVES</sequence>
<keyword evidence="1" id="KW-0812">Transmembrane</keyword>
<protein>
    <submittedName>
        <fullName evidence="3">VanZ family protein</fullName>
    </submittedName>
</protein>
<gene>
    <name evidence="3" type="ORF">K8V00_05930</name>
</gene>